<dbReference type="RefSeq" id="WP_236985141.1">
    <property type="nucleotide sequence ID" value="NZ_AP023086.1"/>
</dbReference>
<accession>A0AAN2BM63</accession>
<dbReference type="Proteomes" id="UP001320119">
    <property type="component" value="Chromosome"/>
</dbReference>
<dbReference type="KEGG" id="marq:MARGE09_P4045"/>
<gene>
    <name evidence="1" type="ORF">MARGE09_P4045</name>
</gene>
<sequence length="125" mass="14234">MPYTWKNNIACTAVYKIMERDDRMNQFEAIVIPFDDAKSLKISDLPFFPSASSADVAERAAKQFGATFFKFVAQDYVVYAETSTERVRDMFNAIVNVLMNPNKTLLDLAEIVDSKLIFSDERDEG</sequence>
<proteinExistence type="predicted"/>
<evidence type="ECO:0000313" key="1">
    <source>
        <dbReference type="EMBL" id="BCD99843.1"/>
    </source>
</evidence>
<name>A0AAN2BM63_9GAMM</name>
<dbReference type="AlphaFoldDB" id="A0AAN2BM63"/>
<protein>
    <submittedName>
        <fullName evidence="1">Uncharacterized protein</fullName>
    </submittedName>
</protein>
<keyword evidence="2" id="KW-1185">Reference proteome</keyword>
<evidence type="ECO:0000313" key="2">
    <source>
        <dbReference type="Proteomes" id="UP001320119"/>
    </source>
</evidence>
<organism evidence="1 2">
    <name type="scientific">Marinagarivorans cellulosilyticus</name>
    <dbReference type="NCBI Taxonomy" id="2721545"/>
    <lineage>
        <taxon>Bacteria</taxon>
        <taxon>Pseudomonadati</taxon>
        <taxon>Pseudomonadota</taxon>
        <taxon>Gammaproteobacteria</taxon>
        <taxon>Cellvibrionales</taxon>
        <taxon>Cellvibrionaceae</taxon>
        <taxon>Marinagarivorans</taxon>
    </lineage>
</organism>
<dbReference type="EMBL" id="AP023086">
    <property type="protein sequence ID" value="BCD99843.1"/>
    <property type="molecule type" value="Genomic_DNA"/>
</dbReference>
<reference evidence="1 2" key="1">
    <citation type="journal article" date="2022" name="IScience">
        <title>An ultrasensitive nanofiber-based assay for enzymatic hydrolysis and deep-sea microbial degradation of cellulose.</title>
        <authorList>
            <person name="Tsudome M."/>
            <person name="Tachioka M."/>
            <person name="Miyazaki M."/>
            <person name="Uchimura K."/>
            <person name="Tsuda M."/>
            <person name="Takaki Y."/>
            <person name="Deguchi S."/>
        </authorList>
    </citation>
    <scope>NUCLEOTIDE SEQUENCE [LARGE SCALE GENOMIC DNA]</scope>
    <source>
        <strain evidence="1 2">GE09</strain>
    </source>
</reference>